<name>A0A087UYT9_STEMI</name>
<evidence type="ECO:0000259" key="4">
    <source>
        <dbReference type="PROSITE" id="PS51253"/>
    </source>
</evidence>
<dbReference type="InterPro" id="IPR004875">
    <property type="entry name" value="DDE_SF_endonuclease_dom"/>
</dbReference>
<keyword evidence="6" id="KW-1185">Reference proteome</keyword>
<dbReference type="PROSITE" id="PS51253">
    <property type="entry name" value="HTH_CENPB"/>
    <property type="match status" value="1"/>
</dbReference>
<accession>A0A087UYT9</accession>
<dbReference type="STRING" id="407821.A0A087UYT9"/>
<evidence type="ECO:0000256" key="3">
    <source>
        <dbReference type="SAM" id="MobiDB-lite"/>
    </source>
</evidence>
<dbReference type="SUPFAM" id="SSF46689">
    <property type="entry name" value="Homeodomain-like"/>
    <property type="match status" value="1"/>
</dbReference>
<dbReference type="EMBL" id="KK122334">
    <property type="protein sequence ID" value="KFM82528.1"/>
    <property type="molecule type" value="Genomic_DNA"/>
</dbReference>
<feature type="region of interest" description="Disordered" evidence="3">
    <location>
        <begin position="160"/>
        <end position="188"/>
    </location>
</feature>
<dbReference type="OrthoDB" id="5422061at2759"/>
<feature type="region of interest" description="Disordered" evidence="3">
    <location>
        <begin position="247"/>
        <end position="285"/>
    </location>
</feature>
<protein>
    <submittedName>
        <fullName evidence="5">Pogo transposable element with ZNF</fullName>
    </submittedName>
</protein>
<sequence>MGKRKSAKPQKYIQQSEDEDEDHMDFYNDIEESENIEDHALPKQATTTSEKNIRALWTNDRPPEHAEVKKENNHTSPKETLESSFWAAHFPITGDSISNNNKFDFNNFKVETAPSVDSIRESSRHLNQGSPLETLLSERIFNSNPFLEERLREGISLNHSRNLSGTESDRRSCQDFDGERRGSRPKRRRKYVTYPATFRLEVVEHAERFGKSAAAKKYNICVEKVSMWCKTKDNIVHKVKKGGQVSADGSFDTSFDDRTEDMSMVGTPERTPDDEIEGGKELGEDKRQQVSQELEMLYNDDSDASDKYEPEVLRRPEVVFPAYFKHRVVIFAEDKGEKEASREFHVCEKRVSIWCQAKEYLNEYVNTHKVEDWECDLYVTLKKLLEENFQVTVRDLIVRAEQAQLASSSTKSTISTAWLTDWCQKFKVCFRSVMESTPQPLTENTCLILETSLFQVDREELQMLALRNKKTSKVQDLIDSSRTLDASPSASDREDSFSSFSFSSKRRRRSYTLAFKLEVVKFAQSHTKHATSRKYGIARRVISRWIADKEVLQTDLLNATQHVLNDSLTEEVDLELLKWYKDLKKQGQQVTKAMLWARANTLFEQQNGSNGGQNMMAASNTWYRHWLLKCKERGESVEIEEQNPTPSSSSTLPISQGPLDLQNSRNVEGSSLNALKQAYMTNAILSTMKSNEMDIKLMSQFPELLNVIQQNPSIINAAAQMQSKDSDLYKACSSSLQAVMNLCKERNENNIKQSHPYLNHITDMPSAEEKKKALSVKKRRERYSPDFKLMVIDYAASHSYQETSRKFGVHHITVSEWCKDKDRIRKKVYCENLQTLHTKILKSETAEQKFLSWIQDCNKHKVIIKPMDVQNKANEILNIIGEAEVKKNCWWFYLWNKRGMDPEKLYEEDADIDVLEKESRVNYPPAVKVEIAKVAERQSVNCAARCFRVARKRIREWVKSKDKLKWLAETGQVRERGGSLGGRKVNCLDVDKEVFDWYNSSRTPDTAPQLPEIRTKALEIFQKHGFNNMKCSKEWYKNWCKRYGICRSLQKDNQLIKWILTRYDKNLPITNQELVEYALSEKMKTGIQLNDMPAEDYVFSFCKRYPRLLEALPSIGETFPEEMEAEVTKFRNMVKELQEENNFSMLAIGCMDEIPLLFTVSGNERRVIFNSGMYSWNAVVILSCLADGTFLPPMIILKNHEYTSRPQGIPHLLFRDRLLVDQHVIKKWADDVWLSNVPSPSMLLMDCFEPHICSSVQDAILESGITPVIMPEGCASKLQPLSACIIRNFQELLQEIWNSSKSSSSLDALSKTAMNTYLPSATEVSRCIMDAFDKLKNQRDLVRRSFVVTGVAVASDGSEDALIENAEWFGCSGDEHVLSPASESEPDSDLDA</sequence>
<evidence type="ECO:0000256" key="1">
    <source>
        <dbReference type="ARBA" id="ARBA00004123"/>
    </source>
</evidence>
<feature type="compositionally biased region" description="Basic and acidic residues" evidence="3">
    <location>
        <begin position="270"/>
        <end position="285"/>
    </location>
</feature>
<dbReference type="OMA" id="SENIPQW"/>
<feature type="compositionally biased region" description="Basic and acidic residues" evidence="3">
    <location>
        <begin position="61"/>
        <end position="80"/>
    </location>
</feature>
<comment type="subcellular location">
    <subcellularLocation>
        <location evidence="1">Nucleus</location>
    </subcellularLocation>
</comment>
<feature type="compositionally biased region" description="Basic and acidic residues" evidence="3">
    <location>
        <begin position="167"/>
        <end position="182"/>
    </location>
</feature>
<dbReference type="GO" id="GO:0043565">
    <property type="term" value="F:sequence-specific DNA binding"/>
    <property type="evidence" value="ECO:0007669"/>
    <property type="project" value="InterPro"/>
</dbReference>
<dbReference type="Pfam" id="PF03184">
    <property type="entry name" value="DDE_1"/>
    <property type="match status" value="1"/>
</dbReference>
<keyword evidence="2" id="KW-0238">DNA-binding</keyword>
<dbReference type="InterPro" id="IPR010921">
    <property type="entry name" value="Trp_repressor/repl_initiator"/>
</dbReference>
<dbReference type="PANTHER" id="PTHR33215:SF13">
    <property type="entry name" value="PROTEIN DISTAL ANTENNA"/>
    <property type="match status" value="1"/>
</dbReference>
<dbReference type="InterPro" id="IPR051839">
    <property type="entry name" value="RD_transcriptional_regulator"/>
</dbReference>
<dbReference type="PANTHER" id="PTHR33215">
    <property type="entry name" value="PROTEIN DISTAL ANTENNA"/>
    <property type="match status" value="1"/>
</dbReference>
<dbReference type="InterPro" id="IPR009057">
    <property type="entry name" value="Homeodomain-like_sf"/>
</dbReference>
<dbReference type="InterPro" id="IPR018586">
    <property type="entry name" value="Brinker_DNA-bd"/>
</dbReference>
<dbReference type="Pfam" id="PF09607">
    <property type="entry name" value="BrkDBD"/>
    <property type="match status" value="2"/>
</dbReference>
<dbReference type="SUPFAM" id="SSF48295">
    <property type="entry name" value="TrpR-like"/>
    <property type="match status" value="2"/>
</dbReference>
<feature type="region of interest" description="Disordered" evidence="3">
    <location>
        <begin position="636"/>
        <end position="662"/>
    </location>
</feature>
<evidence type="ECO:0000256" key="2">
    <source>
        <dbReference type="ARBA" id="ARBA00023125"/>
    </source>
</evidence>
<organism evidence="5 6">
    <name type="scientific">Stegodyphus mimosarum</name>
    <name type="common">African social velvet spider</name>
    <dbReference type="NCBI Taxonomy" id="407821"/>
    <lineage>
        <taxon>Eukaryota</taxon>
        <taxon>Metazoa</taxon>
        <taxon>Ecdysozoa</taxon>
        <taxon>Arthropoda</taxon>
        <taxon>Chelicerata</taxon>
        <taxon>Arachnida</taxon>
        <taxon>Araneae</taxon>
        <taxon>Araneomorphae</taxon>
        <taxon>Entelegynae</taxon>
        <taxon>Eresoidea</taxon>
        <taxon>Eresidae</taxon>
        <taxon>Stegodyphus</taxon>
    </lineage>
</organism>
<gene>
    <name evidence="5" type="ORF">X975_22006</name>
</gene>
<dbReference type="Proteomes" id="UP000054359">
    <property type="component" value="Unassembled WGS sequence"/>
</dbReference>
<dbReference type="Pfam" id="PF03221">
    <property type="entry name" value="HTH_Tnp_Tc5"/>
    <property type="match status" value="2"/>
</dbReference>
<proteinExistence type="predicted"/>
<dbReference type="Gene3D" id="1.10.10.60">
    <property type="entry name" value="Homeodomain-like"/>
    <property type="match status" value="4"/>
</dbReference>
<reference evidence="5 6" key="1">
    <citation type="submission" date="2013-11" db="EMBL/GenBank/DDBJ databases">
        <title>Genome sequencing of Stegodyphus mimosarum.</title>
        <authorList>
            <person name="Bechsgaard J."/>
        </authorList>
    </citation>
    <scope>NUCLEOTIDE SEQUENCE [LARGE SCALE GENOMIC DNA]</scope>
</reference>
<feature type="non-terminal residue" evidence="5">
    <location>
        <position position="1392"/>
    </location>
</feature>
<feature type="region of interest" description="Disordered" evidence="3">
    <location>
        <begin position="1"/>
        <end position="80"/>
    </location>
</feature>
<dbReference type="SMART" id="SM00674">
    <property type="entry name" value="CENPB"/>
    <property type="match status" value="2"/>
</dbReference>
<dbReference type="GO" id="GO:0005634">
    <property type="term" value="C:nucleus"/>
    <property type="evidence" value="ECO:0007669"/>
    <property type="project" value="UniProtKB-SubCell"/>
</dbReference>
<feature type="compositionally biased region" description="Acidic residues" evidence="3">
    <location>
        <begin position="16"/>
        <end position="35"/>
    </location>
</feature>
<evidence type="ECO:0000313" key="5">
    <source>
        <dbReference type="EMBL" id="KFM82528.1"/>
    </source>
</evidence>
<feature type="domain" description="HTH CENPB-type" evidence="4">
    <location>
        <begin position="978"/>
        <end position="1049"/>
    </location>
</feature>
<dbReference type="InterPro" id="IPR006600">
    <property type="entry name" value="HTH_CenpB_DNA-bd_dom"/>
</dbReference>
<evidence type="ECO:0000313" key="6">
    <source>
        <dbReference type="Proteomes" id="UP000054359"/>
    </source>
</evidence>